<protein>
    <recommendedName>
        <fullName evidence="7">Radical SAM protein</fullName>
    </recommendedName>
</protein>
<comment type="caution">
    <text evidence="5">The sequence shown here is derived from an EMBL/GenBank/DDBJ whole genome shotgun (WGS) entry which is preliminary data.</text>
</comment>
<evidence type="ECO:0000256" key="1">
    <source>
        <dbReference type="ARBA" id="ARBA00022691"/>
    </source>
</evidence>
<keyword evidence="2" id="KW-0479">Metal-binding</keyword>
<dbReference type="SUPFAM" id="SSF102114">
    <property type="entry name" value="Radical SAM enzymes"/>
    <property type="match status" value="1"/>
</dbReference>
<evidence type="ECO:0000313" key="5">
    <source>
        <dbReference type="EMBL" id="KIL38213.1"/>
    </source>
</evidence>
<dbReference type="InterPro" id="IPR058240">
    <property type="entry name" value="rSAM_sf"/>
</dbReference>
<dbReference type="InterPro" id="IPR007197">
    <property type="entry name" value="rSAM"/>
</dbReference>
<reference evidence="5 6" key="1">
    <citation type="submission" date="2014-12" db="EMBL/GenBank/DDBJ databases">
        <title>Draft genome sequence of Paenibacillus kamchatkensis strain B-2647.</title>
        <authorList>
            <person name="Karlyshev A.V."/>
            <person name="Kudryashova E.B."/>
        </authorList>
    </citation>
    <scope>NUCLEOTIDE SEQUENCE [LARGE SCALE GENOMIC DNA]</scope>
    <source>
        <strain evidence="5 6">VKM B-2647</strain>
    </source>
</reference>
<gene>
    <name evidence="5" type="ORF">SD70_27680</name>
</gene>
<dbReference type="SFLD" id="SFLDS00029">
    <property type="entry name" value="Radical_SAM"/>
    <property type="match status" value="1"/>
</dbReference>
<dbReference type="EMBL" id="JXAK01000070">
    <property type="protein sequence ID" value="KIL38213.1"/>
    <property type="molecule type" value="Genomic_DNA"/>
</dbReference>
<keyword evidence="3" id="KW-0408">Iron</keyword>
<dbReference type="Proteomes" id="UP000031967">
    <property type="component" value="Unassembled WGS sequence"/>
</dbReference>
<evidence type="ECO:0000256" key="4">
    <source>
        <dbReference type="ARBA" id="ARBA00023014"/>
    </source>
</evidence>
<accession>A0ABR5ABJ9</accession>
<organism evidence="5 6">
    <name type="scientific">Gordoniibacillus kamchatkensis</name>
    <dbReference type="NCBI Taxonomy" id="1590651"/>
    <lineage>
        <taxon>Bacteria</taxon>
        <taxon>Bacillati</taxon>
        <taxon>Bacillota</taxon>
        <taxon>Bacilli</taxon>
        <taxon>Bacillales</taxon>
        <taxon>Paenibacillaceae</taxon>
        <taxon>Gordoniibacillus</taxon>
    </lineage>
</organism>
<evidence type="ECO:0008006" key="7">
    <source>
        <dbReference type="Google" id="ProtNLM"/>
    </source>
</evidence>
<keyword evidence="1" id="KW-0949">S-adenosyl-L-methionine</keyword>
<dbReference type="RefSeq" id="WP_041051610.1">
    <property type="nucleotide sequence ID" value="NZ_JXAK01000070.1"/>
</dbReference>
<dbReference type="InterPro" id="IPR013785">
    <property type="entry name" value="Aldolase_TIM"/>
</dbReference>
<keyword evidence="6" id="KW-1185">Reference proteome</keyword>
<name>A0ABR5ABJ9_9BACL</name>
<dbReference type="Gene3D" id="3.20.20.70">
    <property type="entry name" value="Aldolase class I"/>
    <property type="match status" value="1"/>
</dbReference>
<evidence type="ECO:0000256" key="2">
    <source>
        <dbReference type="ARBA" id="ARBA00022723"/>
    </source>
</evidence>
<evidence type="ECO:0000313" key="6">
    <source>
        <dbReference type="Proteomes" id="UP000031967"/>
    </source>
</evidence>
<sequence length="365" mass="42604">MRVGILDIDTKKETDGFGRKSKYPNIACGKIYGYHKLNGDEVIYPYNGEKVDRLYISTIFTATRPMIKRMLPYWEQRADEILIGGTGWDDYTKAPYTITELPPEIEAIPHMNWTYEMYDINYGIGFTTRGCHVGCSFCVVPKKEGLTEYRDVTVKDLINPRGKHVILMNNNSLAHKDFYKDIEEIKEYGLTVHWDQANDITLVTPKVAQALRSVDYRGFDGKKKQLFFAFDLMTKKKIDPETGGTVTYDMTKVVPERVKLLNEYGIPSHHLVFYMLIGFNTTEEEDLERVEILRSLGCEIYPMLYRDLNGKVGVDWRGNPQPFHVRALRDWINSGVYRKTPFKDFDRRDRHKKQRQIEEMQIAMF</sequence>
<keyword evidence="4" id="KW-0411">Iron-sulfur</keyword>
<evidence type="ECO:0000256" key="3">
    <source>
        <dbReference type="ARBA" id="ARBA00023004"/>
    </source>
</evidence>
<proteinExistence type="predicted"/>